<keyword evidence="4 11" id="KW-0138">CF(0)</keyword>
<dbReference type="NCBIfam" id="TIGR01131">
    <property type="entry name" value="ATP_synt_6_or_A"/>
    <property type="match status" value="1"/>
</dbReference>
<evidence type="ECO:0000256" key="5">
    <source>
        <dbReference type="ARBA" id="ARBA00022692"/>
    </source>
</evidence>
<sequence>MRKISLVSLLALLSSNAHASGGFTWVTQFGHATGLDHFFEHLTGVHHYDHILTFILVLLALVLTGVYYRAKTKNLDAAVVPDKGITYRNIVELYGSFIYTQARAVLGEKDAPKYYSFVATMFLVIFVSNMVGLIPGFLPPTESINTTLAVGVFSFLYFNFKGCKELGTINYLKHFAGPLWYMAILIFPIEIISTCIRPISLALRLYGNMYGDHMVLGTFSNLAPLLVPIVFMVLGILVSFIQAYVFTMLSMVYISLATAHHDHGDHHAHH</sequence>
<dbReference type="GO" id="GO:0046933">
    <property type="term" value="F:proton-transporting ATP synthase activity, rotational mechanism"/>
    <property type="evidence" value="ECO:0007669"/>
    <property type="project" value="UniProtKB-UniRule"/>
</dbReference>
<dbReference type="Proteomes" id="UP000235584">
    <property type="component" value="Chromosome"/>
</dbReference>
<dbReference type="GO" id="GO:0005886">
    <property type="term" value="C:plasma membrane"/>
    <property type="evidence" value="ECO:0007669"/>
    <property type="project" value="UniProtKB-SubCell"/>
</dbReference>
<evidence type="ECO:0000313" key="14">
    <source>
        <dbReference type="Proteomes" id="UP000235584"/>
    </source>
</evidence>
<dbReference type="PANTHER" id="PTHR42823:SF3">
    <property type="entry name" value="ATP SYNTHASE SUBUNIT A, CHLOROPLASTIC"/>
    <property type="match status" value="1"/>
</dbReference>
<dbReference type="HAMAP" id="MF_01393">
    <property type="entry name" value="ATP_synth_a_bact"/>
    <property type="match status" value="1"/>
</dbReference>
<evidence type="ECO:0000256" key="1">
    <source>
        <dbReference type="ARBA" id="ARBA00004141"/>
    </source>
</evidence>
<dbReference type="InterPro" id="IPR045082">
    <property type="entry name" value="ATP_syn_F0_a_bact/chloroplast"/>
</dbReference>
<evidence type="ECO:0000256" key="3">
    <source>
        <dbReference type="ARBA" id="ARBA00022448"/>
    </source>
</evidence>
<keyword evidence="11" id="KW-1003">Cell membrane</keyword>
<dbReference type="PANTHER" id="PTHR42823">
    <property type="entry name" value="ATP SYNTHASE SUBUNIT A, CHLOROPLASTIC"/>
    <property type="match status" value="1"/>
</dbReference>
<dbReference type="CDD" id="cd00310">
    <property type="entry name" value="ATP-synt_Fo_a_6"/>
    <property type="match status" value="1"/>
</dbReference>
<evidence type="ECO:0000313" key="13">
    <source>
        <dbReference type="EMBL" id="AUN96525.1"/>
    </source>
</evidence>
<keyword evidence="3 11" id="KW-0813">Transport</keyword>
<evidence type="ECO:0000256" key="8">
    <source>
        <dbReference type="ARBA" id="ARBA00023065"/>
    </source>
</evidence>
<feature type="transmembrane region" description="Helical" evidence="11">
    <location>
        <begin position="51"/>
        <end position="68"/>
    </location>
</feature>
<evidence type="ECO:0000256" key="2">
    <source>
        <dbReference type="ARBA" id="ARBA00006810"/>
    </source>
</evidence>
<dbReference type="RefSeq" id="WP_102241820.1">
    <property type="nucleotide sequence ID" value="NZ_CP025704.1"/>
</dbReference>
<evidence type="ECO:0000256" key="11">
    <source>
        <dbReference type="HAMAP-Rule" id="MF_01393"/>
    </source>
</evidence>
<organism evidence="13 14">
    <name type="scientific">Bacteriovorax stolpii</name>
    <name type="common">Bdellovibrio stolpii</name>
    <dbReference type="NCBI Taxonomy" id="960"/>
    <lineage>
        <taxon>Bacteria</taxon>
        <taxon>Pseudomonadati</taxon>
        <taxon>Bdellovibrionota</taxon>
        <taxon>Bacteriovoracia</taxon>
        <taxon>Bacteriovoracales</taxon>
        <taxon>Bacteriovoracaceae</taxon>
        <taxon>Bacteriovorax</taxon>
    </lineage>
</organism>
<dbReference type="KEGG" id="bsto:C0V70_00065"/>
<gene>
    <name evidence="11 13" type="primary">atpB</name>
    <name evidence="13" type="ORF">C0V70_00065</name>
</gene>
<accession>A0A2K9NNA6</accession>
<evidence type="ECO:0000256" key="10">
    <source>
        <dbReference type="ARBA" id="ARBA00023310"/>
    </source>
</evidence>
<feature type="transmembrane region" description="Helical" evidence="11">
    <location>
        <begin position="225"/>
        <end position="246"/>
    </location>
</feature>
<dbReference type="Gene3D" id="1.20.120.220">
    <property type="entry name" value="ATP synthase, F0 complex, subunit A"/>
    <property type="match status" value="1"/>
</dbReference>
<comment type="function">
    <text evidence="11 12">Key component of the proton channel; it plays a direct role in the translocation of protons across the membrane.</text>
</comment>
<dbReference type="GO" id="GO:0042777">
    <property type="term" value="P:proton motive force-driven plasma membrane ATP synthesis"/>
    <property type="evidence" value="ECO:0007669"/>
    <property type="project" value="TreeGrafter"/>
</dbReference>
<dbReference type="EMBL" id="CP025704">
    <property type="protein sequence ID" value="AUN96525.1"/>
    <property type="molecule type" value="Genomic_DNA"/>
</dbReference>
<keyword evidence="7 11" id="KW-1133">Transmembrane helix</keyword>
<evidence type="ECO:0000256" key="4">
    <source>
        <dbReference type="ARBA" id="ARBA00022547"/>
    </source>
</evidence>
<dbReference type="AlphaFoldDB" id="A0A2K9NNA6"/>
<dbReference type="GO" id="GO:0045259">
    <property type="term" value="C:proton-transporting ATP synthase complex"/>
    <property type="evidence" value="ECO:0007669"/>
    <property type="project" value="UniProtKB-KW"/>
</dbReference>
<dbReference type="SUPFAM" id="SSF81336">
    <property type="entry name" value="F1F0 ATP synthase subunit A"/>
    <property type="match status" value="1"/>
</dbReference>
<comment type="similarity">
    <text evidence="2 11 12">Belongs to the ATPase A chain family.</text>
</comment>
<keyword evidence="14" id="KW-1185">Reference proteome</keyword>
<protein>
    <recommendedName>
        <fullName evidence="11 12">ATP synthase subunit a</fullName>
    </recommendedName>
    <alternativeName>
        <fullName evidence="11">ATP synthase F0 sector subunit a</fullName>
    </alternativeName>
    <alternativeName>
        <fullName evidence="11">F-ATPase subunit 6</fullName>
    </alternativeName>
</protein>
<keyword evidence="10 11" id="KW-0066">ATP synthesis</keyword>
<evidence type="ECO:0000256" key="6">
    <source>
        <dbReference type="ARBA" id="ARBA00022781"/>
    </source>
</evidence>
<evidence type="ECO:0000256" key="7">
    <source>
        <dbReference type="ARBA" id="ARBA00022989"/>
    </source>
</evidence>
<feature type="transmembrane region" description="Helical" evidence="11">
    <location>
        <begin position="114"/>
        <end position="138"/>
    </location>
</feature>
<keyword evidence="5 11" id="KW-0812">Transmembrane</keyword>
<evidence type="ECO:0000256" key="9">
    <source>
        <dbReference type="ARBA" id="ARBA00023136"/>
    </source>
</evidence>
<dbReference type="PRINTS" id="PR00123">
    <property type="entry name" value="ATPASEA"/>
</dbReference>
<dbReference type="InterPro" id="IPR035908">
    <property type="entry name" value="F0_ATP_A_sf"/>
</dbReference>
<keyword evidence="9 11" id="KW-0472">Membrane</keyword>
<dbReference type="InterPro" id="IPR023011">
    <property type="entry name" value="ATP_synth_F0_asu_AS"/>
</dbReference>
<feature type="transmembrane region" description="Helical" evidence="11">
    <location>
        <begin position="180"/>
        <end position="205"/>
    </location>
</feature>
<proteinExistence type="inferred from homology"/>
<keyword evidence="6 11" id="KW-0375">Hydrogen ion transport</keyword>
<keyword evidence="8 11" id="KW-0406">Ion transport</keyword>
<dbReference type="InterPro" id="IPR000568">
    <property type="entry name" value="ATP_synth_F0_asu"/>
</dbReference>
<dbReference type="Pfam" id="PF00119">
    <property type="entry name" value="ATP-synt_A"/>
    <property type="match status" value="1"/>
</dbReference>
<comment type="subcellular location">
    <subcellularLocation>
        <location evidence="11 12">Cell membrane</location>
        <topology evidence="11 12">Multi-pass membrane protein</topology>
    </subcellularLocation>
    <subcellularLocation>
        <location evidence="1">Membrane</location>
        <topology evidence="1">Multi-pass membrane protein</topology>
    </subcellularLocation>
</comment>
<name>A0A2K9NNA6_BACTC</name>
<dbReference type="PROSITE" id="PS00449">
    <property type="entry name" value="ATPASE_A"/>
    <property type="match status" value="1"/>
</dbReference>
<reference evidence="13 14" key="1">
    <citation type="submission" date="2018-01" db="EMBL/GenBank/DDBJ databases">
        <title>Complete genome sequence of Bacteriovorax stolpii DSM12778.</title>
        <authorList>
            <person name="Tang B."/>
            <person name="Chang J."/>
        </authorList>
    </citation>
    <scope>NUCLEOTIDE SEQUENCE [LARGE SCALE GENOMIC DNA]</scope>
    <source>
        <strain evidence="13 14">DSM 12778</strain>
    </source>
</reference>
<evidence type="ECO:0000256" key="12">
    <source>
        <dbReference type="RuleBase" id="RU000483"/>
    </source>
</evidence>